<organism evidence="3 4">
    <name type="scientific">Ustilago trichophora</name>
    <dbReference type="NCBI Taxonomy" id="86804"/>
    <lineage>
        <taxon>Eukaryota</taxon>
        <taxon>Fungi</taxon>
        <taxon>Dikarya</taxon>
        <taxon>Basidiomycota</taxon>
        <taxon>Ustilaginomycotina</taxon>
        <taxon>Ustilaginomycetes</taxon>
        <taxon>Ustilaginales</taxon>
        <taxon>Ustilaginaceae</taxon>
        <taxon>Ustilago</taxon>
    </lineage>
</organism>
<name>A0A5C3EGW0_9BASI</name>
<feature type="region of interest" description="Disordered" evidence="1">
    <location>
        <begin position="778"/>
        <end position="863"/>
    </location>
</feature>
<reference evidence="3 4" key="1">
    <citation type="submission" date="2018-03" db="EMBL/GenBank/DDBJ databases">
        <authorList>
            <person name="Guldener U."/>
        </authorList>
    </citation>
    <scope>NUCLEOTIDE SEQUENCE [LARGE SCALE GENOMIC DNA]</scope>
    <source>
        <strain evidence="3 4">NBRC100155</strain>
    </source>
</reference>
<feature type="compositionally biased region" description="Polar residues" evidence="1">
    <location>
        <begin position="655"/>
        <end position="676"/>
    </location>
</feature>
<dbReference type="Proteomes" id="UP000324022">
    <property type="component" value="Unassembled WGS sequence"/>
</dbReference>
<evidence type="ECO:0000313" key="3">
    <source>
        <dbReference type="EMBL" id="SPO29768.1"/>
    </source>
</evidence>
<feature type="compositionally biased region" description="Low complexity" evidence="1">
    <location>
        <begin position="12"/>
        <end position="28"/>
    </location>
</feature>
<feature type="compositionally biased region" description="Low complexity" evidence="1">
    <location>
        <begin position="799"/>
        <end position="814"/>
    </location>
</feature>
<protein>
    <submittedName>
        <fullName evidence="3">Uncharacterized protein</fullName>
    </submittedName>
</protein>
<evidence type="ECO:0000313" key="4">
    <source>
        <dbReference type="Proteomes" id="UP000324022"/>
    </source>
</evidence>
<keyword evidence="4" id="KW-1185">Reference proteome</keyword>
<evidence type="ECO:0000256" key="1">
    <source>
        <dbReference type="SAM" id="MobiDB-lite"/>
    </source>
</evidence>
<sequence>MRDQLCQCGCGSNAASSSRTASSFPSSSPKRRTNQHVPTDIHCLETRSLSLKTARDTTHQFYDASTIHSTEKPTKGVEYPISIGHRRWLRLGCWADALFPFVAIMLTTLFSSVLATTMPAATHGPGLVTYSAPASRFTMPTATPNSTAASREIKQLAAAATTSNNPPNHNINIQVSQPVMCEYMNITFDPSRGTPPYTVMISIEDYWPFTISLPQSYDDASKDLWLYQYAVPTFTGNTTNPSLIVSVTDSTGLMSNSSSFLSINSPNAGATCAPFEYQSSFYFYTERAASQCQDYDIFWNGSYAPPVTAIFLPELAPPIYVPAPAAATNNMSWQVAMSGGTRFVMTLADSRALNGNAGVSKLNIVALNEYFSNTCIAQSDYQHRVFAPTTTAAPASIFPDATSTIASLTTSGGIVATVTVIETIKNGRYVHGNGGGGLSSVGFLILMIVIFVTMGLVGVAVGWFCFRRHQKRKHNIKAWDLPNNDPSVPFSADPNMPIAPGVFGRSITRQDSTAAASARGAGGRSSISGVSNYDPVSLASRPLTHAPSTRASMRSWTSSAFDHLHLAASAQGGQQHSAATSGDYALMNTGSGGGTGISPSEAHGFTQGHHARSLTLGTISNGSREAWSPTDSIPRTFGFYSDDPQTPDHAGLPETRSQYRNGSGRASSDGASTKSTRVGPGPTYRPDAASQAAYQDLLASNASPTHGIDRTFPYSAARGQALGSAITPTSRTQGWAEVSEGNNNSTRIVRHADAGLLLDDNDNGDELINFGTGRLMELPPQYDTIHPGTGSQQRPLYAESQSQSQSQSQSNENSYTSQPRSQRSHHTHGLASVDISDAGNRPAEVHAADLVDENDDESAFWAH</sequence>
<keyword evidence="2" id="KW-1133">Transmembrane helix</keyword>
<gene>
    <name evidence="3" type="ORF">UTRI_05590</name>
</gene>
<dbReference type="AlphaFoldDB" id="A0A5C3EGW0"/>
<proteinExistence type="predicted"/>
<feature type="region of interest" description="Disordered" evidence="1">
    <location>
        <begin position="11"/>
        <end position="37"/>
    </location>
</feature>
<feature type="transmembrane region" description="Helical" evidence="2">
    <location>
        <begin position="441"/>
        <end position="466"/>
    </location>
</feature>
<evidence type="ECO:0000256" key="2">
    <source>
        <dbReference type="SAM" id="Phobius"/>
    </source>
</evidence>
<keyword evidence="2" id="KW-0812">Transmembrane</keyword>
<accession>A0A5C3EGW0</accession>
<feature type="region of interest" description="Disordered" evidence="1">
    <location>
        <begin position="620"/>
        <end position="687"/>
    </location>
</feature>
<feature type="transmembrane region" description="Helical" evidence="2">
    <location>
        <begin position="93"/>
        <end position="115"/>
    </location>
</feature>
<feature type="compositionally biased region" description="Acidic residues" evidence="1">
    <location>
        <begin position="850"/>
        <end position="863"/>
    </location>
</feature>
<feature type="compositionally biased region" description="Polar residues" evidence="1">
    <location>
        <begin position="620"/>
        <end position="633"/>
    </location>
</feature>
<dbReference type="PANTHER" id="PTHR37487">
    <property type="entry name" value="CHROMOSOME 1, WHOLE GENOME SHOTGUN SEQUENCE"/>
    <property type="match status" value="1"/>
</dbReference>
<dbReference type="PANTHER" id="PTHR37487:SF3">
    <property type="entry name" value="CLEAVAGE_POLYADENYLATION SPECIFICITY FACTOR A SUBUNIT N-TERMINAL DOMAIN-CONTAINING PROTEIN"/>
    <property type="match status" value="1"/>
</dbReference>
<dbReference type="EMBL" id="OOIN01000029">
    <property type="protein sequence ID" value="SPO29768.1"/>
    <property type="molecule type" value="Genomic_DNA"/>
</dbReference>
<dbReference type="OrthoDB" id="2552394at2759"/>
<keyword evidence="2" id="KW-0472">Membrane</keyword>